<feature type="transmembrane region" description="Helical" evidence="2">
    <location>
        <begin position="669"/>
        <end position="689"/>
    </location>
</feature>
<proteinExistence type="predicted"/>
<reference evidence="3" key="1">
    <citation type="submission" date="2022-03" db="EMBL/GenBank/DDBJ databases">
        <title>Draft genome sequence of Aduncisulcus paluster, a free-living microaerophilic Fornicata.</title>
        <authorList>
            <person name="Yuyama I."/>
            <person name="Kume K."/>
            <person name="Tamura T."/>
            <person name="Inagaki Y."/>
            <person name="Hashimoto T."/>
        </authorList>
    </citation>
    <scope>NUCLEOTIDE SEQUENCE</scope>
    <source>
        <strain evidence="3">NY0171</strain>
    </source>
</reference>
<dbReference type="Proteomes" id="UP001057375">
    <property type="component" value="Unassembled WGS sequence"/>
</dbReference>
<keyword evidence="2" id="KW-0812">Transmembrane</keyword>
<evidence type="ECO:0000256" key="2">
    <source>
        <dbReference type="SAM" id="Phobius"/>
    </source>
</evidence>
<evidence type="ECO:0000256" key="1">
    <source>
        <dbReference type="SAM" id="MobiDB-lite"/>
    </source>
</evidence>
<feature type="region of interest" description="Disordered" evidence="1">
    <location>
        <begin position="536"/>
        <end position="556"/>
    </location>
</feature>
<feature type="transmembrane region" description="Helical" evidence="2">
    <location>
        <begin position="704"/>
        <end position="721"/>
    </location>
</feature>
<feature type="compositionally biased region" description="Basic and acidic residues" evidence="1">
    <location>
        <begin position="544"/>
        <end position="556"/>
    </location>
</feature>
<keyword evidence="2" id="KW-1133">Transmembrane helix</keyword>
<sequence length="772" mass="88357">MHSIVSFLSINNFDNFEETSETFDQVYRLLDCCAIQNDSIRDTLIRAILESVVFLPSESLSTKACQIASVELSLLPLFHQISLCLPIPSHAISLSFSPSSLQLMNPINSFAMLSTYLGGIYSPISKVEDPKRYDSCFSFRKMPQSRILPLYSWIASQRVVSFFNDCEYFGDLERIYRTLCRSKTISQSTDLGVSKDYPKQFKTGSINLENYLVCLFHLFANHDSSHQDSLSLFIKQCLDPSINLSNVILRLDRVGVKKVEEESASVCASGYDTPLLEGGIFSRRTKIVHTEGVVRDLIREVVATKEKTRRSSKFQSEQVSFTSLFKSLYHYSLWANSTPAGLLAIVLAGQCLKLDYPLVVEDVYFPMVISIMRAIRPRKSVYFNGIRYVPLENEIFLIEAHNKCRKDRITGGQFGKMRKDVFEKEMELRETMAGFLKEKFEWENEMKSLKRRGKSEGIDQVAESNLKNEQKIIAKKIAKTLNLMIEHCISSCKEEKEIDTIEVDKCDNSIGLPQILHECLVLSRFSKRDKNRYYSPYLPSTQSDKSDSESGYAHEGDSRIPNIGSIIPFHLYYSILMGYKAIPANFLIPIQSYMFHLFTTLCYAMVHISPSDNSIYCSMPSLFKNNYFIPNNFSDFDTFKEWGDDFSLFSIHRISEKLRELSRRTVDKSYSITSFLPFSAASMLIHLALSIEKVKVKGILIDDIAHFIGFSLLLLTCLCLLKYRKLPKESIGDMVNIRMAIIEFLNEMTAKKCFYLVIPLRQITKIIQESAE</sequence>
<organism evidence="3 4">
    <name type="scientific">Aduncisulcus paluster</name>
    <dbReference type="NCBI Taxonomy" id="2918883"/>
    <lineage>
        <taxon>Eukaryota</taxon>
        <taxon>Metamonada</taxon>
        <taxon>Carpediemonas-like organisms</taxon>
        <taxon>Aduncisulcus</taxon>
    </lineage>
</organism>
<evidence type="ECO:0000313" key="3">
    <source>
        <dbReference type="EMBL" id="GKT36180.1"/>
    </source>
</evidence>
<keyword evidence="4" id="KW-1185">Reference proteome</keyword>
<protein>
    <submittedName>
        <fullName evidence="3">Uncharacterized protein</fullName>
    </submittedName>
</protein>
<dbReference type="EMBL" id="BQXS01011157">
    <property type="protein sequence ID" value="GKT36180.1"/>
    <property type="molecule type" value="Genomic_DNA"/>
</dbReference>
<accession>A0ABQ5KUN8</accession>
<keyword evidence="2" id="KW-0472">Membrane</keyword>
<gene>
    <name evidence="3" type="ORF">ADUPG1_009195</name>
</gene>
<evidence type="ECO:0000313" key="4">
    <source>
        <dbReference type="Proteomes" id="UP001057375"/>
    </source>
</evidence>
<comment type="caution">
    <text evidence="3">The sequence shown here is derived from an EMBL/GenBank/DDBJ whole genome shotgun (WGS) entry which is preliminary data.</text>
</comment>
<name>A0ABQ5KUN8_9EUKA</name>